<name>A0A7G8PR12_9FLAO</name>
<organism evidence="3 4">
    <name type="scientific">Constantimarinum furrinae</name>
    <dbReference type="NCBI Taxonomy" id="2562285"/>
    <lineage>
        <taxon>Bacteria</taxon>
        <taxon>Pseudomonadati</taxon>
        <taxon>Bacteroidota</taxon>
        <taxon>Flavobacteriia</taxon>
        <taxon>Flavobacteriales</taxon>
        <taxon>Flavobacteriaceae</taxon>
        <taxon>Altibacter/Constantimarinum group</taxon>
        <taxon>Constantimarinum</taxon>
    </lineage>
</organism>
<dbReference type="CDD" id="cd07818">
    <property type="entry name" value="SRPBCC_1"/>
    <property type="match status" value="1"/>
</dbReference>
<dbReference type="Proteomes" id="UP000515514">
    <property type="component" value="Chromosome"/>
</dbReference>
<keyword evidence="1" id="KW-0812">Transmembrane</keyword>
<evidence type="ECO:0000256" key="1">
    <source>
        <dbReference type="SAM" id="Phobius"/>
    </source>
</evidence>
<dbReference type="EMBL" id="CP052909">
    <property type="protein sequence ID" value="QNJ96778.1"/>
    <property type="molecule type" value="Genomic_DNA"/>
</dbReference>
<evidence type="ECO:0000259" key="2">
    <source>
        <dbReference type="SMART" id="SM00871"/>
    </source>
</evidence>
<dbReference type="InterPro" id="IPR010499">
    <property type="entry name" value="AraC_E-bd"/>
</dbReference>
<dbReference type="InterPro" id="IPR019587">
    <property type="entry name" value="Polyketide_cyclase/dehydratase"/>
</dbReference>
<keyword evidence="1" id="KW-0472">Membrane</keyword>
<feature type="transmembrane region" description="Helical" evidence="1">
    <location>
        <begin position="16"/>
        <end position="36"/>
    </location>
</feature>
<keyword evidence="1" id="KW-1133">Transmembrane helix</keyword>
<proteinExistence type="predicted"/>
<evidence type="ECO:0000313" key="4">
    <source>
        <dbReference type="Proteomes" id="UP000515514"/>
    </source>
</evidence>
<reference evidence="3 4" key="1">
    <citation type="submission" date="2020-04" db="EMBL/GenBank/DDBJ databases">
        <title>Genome sequence of Altibacter aquimarinus strain ALE3EI.</title>
        <authorList>
            <person name="Oh H.-M."/>
            <person name="Jang D."/>
        </authorList>
    </citation>
    <scope>NUCLEOTIDE SEQUENCE [LARGE SCALE GENOMIC DNA]</scope>
    <source>
        <strain evidence="3 4">ALE3EI</strain>
    </source>
</reference>
<evidence type="ECO:0000313" key="3">
    <source>
        <dbReference type="EMBL" id="QNJ96778.1"/>
    </source>
</evidence>
<dbReference type="SUPFAM" id="SSF55961">
    <property type="entry name" value="Bet v1-like"/>
    <property type="match status" value="1"/>
</dbReference>
<feature type="domain" description="AraC effector-binding" evidence="2">
    <location>
        <begin position="200"/>
        <end position="359"/>
    </location>
</feature>
<dbReference type="Gene3D" id="3.20.80.10">
    <property type="entry name" value="Regulatory factor, effector binding domain"/>
    <property type="match status" value="1"/>
</dbReference>
<dbReference type="InterPro" id="IPR023393">
    <property type="entry name" value="START-like_dom_sf"/>
</dbReference>
<sequence length="366" mass="40839">MIILAAVTNKPKPMKLLKYLFFLLLIILVGGAIYFGTKDGSFDISKTKMIEAPSEVIYNNVKDFKNWETWGPWMDDDPDLEINYAEKTEGEGASYSWKSEIVGDGSMKTLKVIPHKEIDQEIVFNTPMGDSKSEVYWRFNDTETPGQTEVVWGMRGEQSFMEKVFMGLFSDEDFESTLGAMYDEGLTKLDSVVVQSMNNYTVSVDGVTQYGGGYYMFNTTSSKISEIGEKMGPMMGQVAGFMAQNNLQSAGMPFTIYNEIDQANGTVIFSAAIPVKEKVITAEGTPVLCGFMDPVTTLKTTLKGKYDFLPKAYEAAQEYIQKNNLTPHPSANMFEVYATDPGEVPNPSNWVTEIYIPIVTPVEPQQ</sequence>
<protein>
    <recommendedName>
        <fullName evidence="2">AraC effector-binding domain-containing protein</fullName>
    </recommendedName>
</protein>
<dbReference type="AlphaFoldDB" id="A0A7G8PR12"/>
<accession>A0A7G8PR12</accession>
<dbReference type="Gene3D" id="3.30.530.20">
    <property type="match status" value="1"/>
</dbReference>
<dbReference type="InterPro" id="IPR011256">
    <property type="entry name" value="Reg_factor_effector_dom_sf"/>
</dbReference>
<dbReference type="SUPFAM" id="SSF55136">
    <property type="entry name" value="Probable bacterial effector-binding domain"/>
    <property type="match status" value="1"/>
</dbReference>
<gene>
    <name evidence="3" type="ORF">ALE3EI_0188</name>
</gene>
<dbReference type="Pfam" id="PF10604">
    <property type="entry name" value="Polyketide_cyc2"/>
    <property type="match status" value="1"/>
</dbReference>
<keyword evidence="4" id="KW-1185">Reference proteome</keyword>
<dbReference type="KEGG" id="alti:ALE3EI_0188"/>
<dbReference type="SMART" id="SM00871">
    <property type="entry name" value="AraC_E_bind"/>
    <property type="match status" value="1"/>
</dbReference>